<feature type="transmembrane region" description="Helical" evidence="1">
    <location>
        <begin position="261"/>
        <end position="283"/>
    </location>
</feature>
<feature type="transmembrane region" description="Helical" evidence="1">
    <location>
        <begin position="24"/>
        <end position="43"/>
    </location>
</feature>
<accession>A0A0B2UY07</accession>
<feature type="transmembrane region" description="Helical" evidence="1">
    <location>
        <begin position="145"/>
        <end position="164"/>
    </location>
</feature>
<organism evidence="2 3">
    <name type="scientific">Toxocara canis</name>
    <name type="common">Canine roundworm</name>
    <dbReference type="NCBI Taxonomy" id="6265"/>
    <lineage>
        <taxon>Eukaryota</taxon>
        <taxon>Metazoa</taxon>
        <taxon>Ecdysozoa</taxon>
        <taxon>Nematoda</taxon>
        <taxon>Chromadorea</taxon>
        <taxon>Rhabditida</taxon>
        <taxon>Spirurina</taxon>
        <taxon>Ascaridomorpha</taxon>
        <taxon>Ascaridoidea</taxon>
        <taxon>Toxocaridae</taxon>
        <taxon>Toxocara</taxon>
    </lineage>
</organism>
<keyword evidence="1" id="KW-0472">Membrane</keyword>
<evidence type="ECO:0000256" key="1">
    <source>
        <dbReference type="SAM" id="Phobius"/>
    </source>
</evidence>
<proteinExistence type="predicted"/>
<reference evidence="2 3" key="1">
    <citation type="submission" date="2014-11" db="EMBL/GenBank/DDBJ databases">
        <title>Genetic blueprint of the zoonotic pathogen Toxocara canis.</title>
        <authorList>
            <person name="Zhu X.-Q."/>
            <person name="Korhonen P.K."/>
            <person name="Cai H."/>
            <person name="Young N.D."/>
            <person name="Nejsum P."/>
            <person name="von Samson-Himmelstjerna G."/>
            <person name="Boag P.R."/>
            <person name="Tan P."/>
            <person name="Li Q."/>
            <person name="Min J."/>
            <person name="Yang Y."/>
            <person name="Wang X."/>
            <person name="Fang X."/>
            <person name="Hall R.S."/>
            <person name="Hofmann A."/>
            <person name="Sternberg P.W."/>
            <person name="Jex A.R."/>
            <person name="Gasser R.B."/>
        </authorList>
    </citation>
    <scope>NUCLEOTIDE SEQUENCE [LARGE SCALE GENOMIC DNA]</scope>
    <source>
        <strain evidence="2">PN_DK_2014</strain>
    </source>
</reference>
<sequence>MFNFGPSANVSDYAPHAMIIRSDLFISFGVIAIIANVIVITVISSNSDLRTKMILMNFLAVGELINGLAFVAIGVGRLILLWRGTLYLASTSKVCMFTKPWPALLVVAGQLPAFVNLMLAIEAFIATKWFQLYRNCWNYRYKRSLGLVATFMSGMGLVLAFAASAISERPLVDSVCAVLKSTGIIYGTIHYSLIILVYAISFALLLYVLVITRQCQGKTVIYKRRNRILMLITGTSLVFVALPSFILIFNEWRVLRVSSLIRGIIYCLDALRSALNLPVYVMLRSDFRYQLMKPLNIILRHTTPKTNKITPFFTMASASRAFV</sequence>
<feature type="transmembrane region" description="Helical" evidence="1">
    <location>
        <begin position="55"/>
        <end position="81"/>
    </location>
</feature>
<keyword evidence="1" id="KW-1133">Transmembrane helix</keyword>
<protein>
    <recommendedName>
        <fullName evidence="4">G-protein coupled receptors family 1 profile domain-containing protein</fullName>
    </recommendedName>
</protein>
<gene>
    <name evidence="2" type="ORF">Tcan_10532</name>
</gene>
<feature type="transmembrane region" description="Helical" evidence="1">
    <location>
        <begin position="228"/>
        <end position="249"/>
    </location>
</feature>
<keyword evidence="1" id="KW-0812">Transmembrane</keyword>
<dbReference type="AlphaFoldDB" id="A0A0B2UY07"/>
<dbReference type="OrthoDB" id="5862307at2759"/>
<dbReference type="SUPFAM" id="SSF81321">
    <property type="entry name" value="Family A G protein-coupled receptor-like"/>
    <property type="match status" value="1"/>
</dbReference>
<evidence type="ECO:0008006" key="4">
    <source>
        <dbReference type="Google" id="ProtNLM"/>
    </source>
</evidence>
<evidence type="ECO:0000313" key="2">
    <source>
        <dbReference type="EMBL" id="KHN75936.1"/>
    </source>
</evidence>
<feature type="transmembrane region" description="Helical" evidence="1">
    <location>
        <begin position="101"/>
        <end position="125"/>
    </location>
</feature>
<comment type="caution">
    <text evidence="2">The sequence shown here is derived from an EMBL/GenBank/DDBJ whole genome shotgun (WGS) entry which is preliminary data.</text>
</comment>
<dbReference type="EMBL" id="JPKZ01002587">
    <property type="protein sequence ID" value="KHN75936.1"/>
    <property type="molecule type" value="Genomic_DNA"/>
</dbReference>
<evidence type="ECO:0000313" key="3">
    <source>
        <dbReference type="Proteomes" id="UP000031036"/>
    </source>
</evidence>
<name>A0A0B2UY07_TOXCA</name>
<dbReference type="Gene3D" id="1.20.1070.10">
    <property type="entry name" value="Rhodopsin 7-helix transmembrane proteins"/>
    <property type="match status" value="1"/>
</dbReference>
<feature type="transmembrane region" description="Helical" evidence="1">
    <location>
        <begin position="184"/>
        <end position="208"/>
    </location>
</feature>
<keyword evidence="3" id="KW-1185">Reference proteome</keyword>
<dbReference type="OMA" id="KRKQMAI"/>
<dbReference type="Proteomes" id="UP000031036">
    <property type="component" value="Unassembled WGS sequence"/>
</dbReference>